<gene>
    <name evidence="1" type="ORF">SDC9_39191</name>
</gene>
<proteinExistence type="predicted"/>
<evidence type="ECO:0000313" key="1">
    <source>
        <dbReference type="EMBL" id="MPL93066.1"/>
    </source>
</evidence>
<comment type="caution">
    <text evidence="1">The sequence shown here is derived from an EMBL/GenBank/DDBJ whole genome shotgun (WGS) entry which is preliminary data.</text>
</comment>
<dbReference type="EMBL" id="VSSQ01000379">
    <property type="protein sequence ID" value="MPL93066.1"/>
    <property type="molecule type" value="Genomic_DNA"/>
</dbReference>
<dbReference type="AlphaFoldDB" id="A0A644VNY5"/>
<name>A0A644VNY5_9ZZZZ</name>
<dbReference type="InterPro" id="IPR019853">
    <property type="entry name" value="GldB-like"/>
</dbReference>
<organism evidence="1">
    <name type="scientific">bioreactor metagenome</name>
    <dbReference type="NCBI Taxonomy" id="1076179"/>
    <lineage>
        <taxon>unclassified sequences</taxon>
        <taxon>metagenomes</taxon>
        <taxon>ecological metagenomes</taxon>
    </lineage>
</organism>
<sequence>MFRTISTILTITLLLAGCQQRNRFHVGSFEQPVEVNINRFDLDFIALDTTNAVSGLIALGNKYPAFTPVFLSEVLMMEVTDTIENASQIKSFLQDTTFQAVHQQVRTTFDDVTVIEKQFSKAFSYLRLYFPAIQLPEIYFFVSGFNRQFLLTDLALGIGSDLYLGANFPLYKDITHEYLLPGMRKDMMVPDALNTLLHQQFPFRGEVNLLNMMIYEGKIRYLLEVLMPDANDALIAGYSQAEIKWCKQHEKAIWTSILEQKHLYSTDYMLINQYINPAPFTSPISNESPGRLGTWVGYQIVAGYMQNNEQVSLAEMIQNENYQSILEQSLYRP</sequence>
<dbReference type="Pfam" id="PF25594">
    <property type="entry name" value="GldB_lipo"/>
    <property type="match status" value="1"/>
</dbReference>
<dbReference type="PROSITE" id="PS51257">
    <property type="entry name" value="PROKAR_LIPOPROTEIN"/>
    <property type="match status" value="1"/>
</dbReference>
<protein>
    <recommendedName>
        <fullName evidence="2">Gliding motility-associated lipoprotein GldB</fullName>
    </recommendedName>
</protein>
<accession>A0A644VNY5</accession>
<reference evidence="1" key="1">
    <citation type="submission" date="2019-08" db="EMBL/GenBank/DDBJ databases">
        <authorList>
            <person name="Kucharzyk K."/>
            <person name="Murdoch R.W."/>
            <person name="Higgins S."/>
            <person name="Loffler F."/>
        </authorList>
    </citation>
    <scope>NUCLEOTIDE SEQUENCE</scope>
</reference>
<evidence type="ECO:0008006" key="2">
    <source>
        <dbReference type="Google" id="ProtNLM"/>
    </source>
</evidence>